<dbReference type="KEGG" id="eio:H9L01_03015"/>
<dbReference type="GO" id="GO:0005886">
    <property type="term" value="C:plasma membrane"/>
    <property type="evidence" value="ECO:0007669"/>
    <property type="project" value="UniProtKB-SubCell"/>
</dbReference>
<evidence type="ECO:0000256" key="8">
    <source>
        <dbReference type="ARBA" id="ARBA00022989"/>
    </source>
</evidence>
<evidence type="ECO:0000256" key="10">
    <source>
        <dbReference type="PROSITE-ProRule" id="PRU00421"/>
    </source>
</evidence>
<dbReference type="GO" id="GO:0090563">
    <property type="term" value="F:protein-phosphocysteine-sugar phosphotransferase activity"/>
    <property type="evidence" value="ECO:0007669"/>
    <property type="project" value="TreeGrafter"/>
</dbReference>
<sequence length="516" mass="57714">MNRLQTYYEQLQLPVKSLFLGSFLIAIGSIISNPNVNEIIKLQGPLITTIANVLLYSGGIILAYFPVYVFIKLLSFRNDESNIVVTGIIAYFIFLVVMVLVSPKTSPIASYSPILKLMINNQEYKMYQTGAVGIFFVYLVVRRAYRPSKDTRAGSSISYFDKDTMKLVNALIGAAILGVAFGYIWPMFVDFLYSVMQFISNDVNNPMSMFAYGALDRITSLLGLQNVVRQEFWLSDMGGSWINLAGKTFVGDVNIWGAQLLENVNILGGGRYTSAYYVINIFAIPGYLLGLFSIMSNKKVLNHNIPLFIVVILVSMISGITLPIEILMLLTSPTLYFFHLFMTSFVFAILSGFSASLGFSYLGSLNTATPGNIIDLLSYSRNYALYSKVAIIALIGVIVFFVYFMMTRFYYSKMAIDVLNIGSKKERIDEFVERLGGLENISIISSTPTRIHVALENRESLNVAGLHRQGVTRIVETRQGFTLSIGSSAYMIQKEINRQLGETKKIQIEEVKEDES</sequence>
<keyword evidence="4 13" id="KW-0762">Sugar transport</keyword>
<dbReference type="SUPFAM" id="SSF55604">
    <property type="entry name" value="Glucose permease domain IIB"/>
    <property type="match status" value="1"/>
</dbReference>
<keyword evidence="3" id="KW-1003">Cell membrane</keyword>
<feature type="domain" description="PTS EIIB type-1" evidence="12">
    <location>
        <begin position="425"/>
        <end position="506"/>
    </location>
</feature>
<dbReference type="Proteomes" id="UP000515928">
    <property type="component" value="Chromosome"/>
</dbReference>
<feature type="transmembrane region" description="Helical" evidence="11">
    <location>
        <begin position="275"/>
        <end position="295"/>
    </location>
</feature>
<feature type="transmembrane region" description="Helical" evidence="11">
    <location>
        <begin position="383"/>
        <end position="406"/>
    </location>
</feature>
<evidence type="ECO:0000256" key="5">
    <source>
        <dbReference type="ARBA" id="ARBA00022679"/>
    </source>
</evidence>
<dbReference type="AlphaFoldDB" id="A0A7G9S0H8"/>
<reference evidence="13 14" key="1">
    <citation type="submission" date="2020-08" db="EMBL/GenBank/DDBJ databases">
        <title>Genome sequence of Erysipelothrix inopinata DSM 15511T.</title>
        <authorList>
            <person name="Hyun D.-W."/>
            <person name="Bae J.-W."/>
        </authorList>
    </citation>
    <scope>NUCLEOTIDE SEQUENCE [LARGE SCALE GENOMIC DNA]</scope>
    <source>
        <strain evidence="13 14">DSM 15511</strain>
    </source>
</reference>
<feature type="transmembrane region" description="Helical" evidence="11">
    <location>
        <begin position="166"/>
        <end position="185"/>
    </location>
</feature>
<evidence type="ECO:0000256" key="1">
    <source>
        <dbReference type="ARBA" id="ARBA00004236"/>
    </source>
</evidence>
<evidence type="ECO:0000256" key="7">
    <source>
        <dbReference type="ARBA" id="ARBA00022692"/>
    </source>
</evidence>
<dbReference type="InterPro" id="IPR036878">
    <property type="entry name" value="Glu_permease_IIB"/>
</dbReference>
<evidence type="ECO:0000256" key="2">
    <source>
        <dbReference type="ARBA" id="ARBA00022448"/>
    </source>
</evidence>
<feature type="transmembrane region" description="Helical" evidence="11">
    <location>
        <begin position="126"/>
        <end position="145"/>
    </location>
</feature>
<dbReference type="GO" id="GO:0009401">
    <property type="term" value="P:phosphoenolpyruvate-dependent sugar phosphotransferase system"/>
    <property type="evidence" value="ECO:0007669"/>
    <property type="project" value="UniProtKB-KW"/>
</dbReference>
<feature type="transmembrane region" description="Helical" evidence="11">
    <location>
        <begin position="51"/>
        <end position="71"/>
    </location>
</feature>
<feature type="transmembrane region" description="Helical" evidence="11">
    <location>
        <begin position="83"/>
        <end position="101"/>
    </location>
</feature>
<keyword evidence="2" id="KW-0813">Transport</keyword>
<gene>
    <name evidence="13" type="ORF">H9L01_03015</name>
</gene>
<evidence type="ECO:0000313" key="13">
    <source>
        <dbReference type="EMBL" id="QNN61353.1"/>
    </source>
</evidence>
<comment type="caution">
    <text evidence="10">Lacks conserved residue(s) required for the propagation of feature annotation.</text>
</comment>
<evidence type="ECO:0000256" key="4">
    <source>
        <dbReference type="ARBA" id="ARBA00022597"/>
    </source>
</evidence>
<evidence type="ECO:0000256" key="3">
    <source>
        <dbReference type="ARBA" id="ARBA00022475"/>
    </source>
</evidence>
<evidence type="ECO:0000256" key="11">
    <source>
        <dbReference type="SAM" id="Phobius"/>
    </source>
</evidence>
<keyword evidence="7 11" id="KW-0812">Transmembrane</keyword>
<name>A0A7G9S0H8_9FIRM</name>
<keyword evidence="6" id="KW-0598">Phosphotransferase system</keyword>
<dbReference type="EMBL" id="CP060715">
    <property type="protein sequence ID" value="QNN61353.1"/>
    <property type="molecule type" value="Genomic_DNA"/>
</dbReference>
<dbReference type="InterPro" id="IPR050429">
    <property type="entry name" value="PTS_Glucose_EIICBA"/>
</dbReference>
<organism evidence="13 14">
    <name type="scientific">Erysipelothrix inopinata</name>
    <dbReference type="NCBI Taxonomy" id="225084"/>
    <lineage>
        <taxon>Bacteria</taxon>
        <taxon>Bacillati</taxon>
        <taxon>Bacillota</taxon>
        <taxon>Erysipelotrichia</taxon>
        <taxon>Erysipelotrichales</taxon>
        <taxon>Erysipelotrichaceae</taxon>
        <taxon>Erysipelothrix</taxon>
    </lineage>
</organism>
<keyword evidence="5" id="KW-0808">Transferase</keyword>
<dbReference type="Gene3D" id="3.30.1360.60">
    <property type="entry name" value="Glucose permease domain IIB"/>
    <property type="match status" value="1"/>
</dbReference>
<dbReference type="GO" id="GO:0008982">
    <property type="term" value="F:protein-N(PI)-phosphohistidine-sugar phosphotransferase activity"/>
    <property type="evidence" value="ECO:0007669"/>
    <property type="project" value="InterPro"/>
</dbReference>
<comment type="subcellular location">
    <subcellularLocation>
        <location evidence="1">Cell membrane</location>
    </subcellularLocation>
</comment>
<dbReference type="PANTHER" id="PTHR30009:SF12">
    <property type="entry name" value="PHOSPHOTRANSFERASE IIC COMPONENT GLVC"/>
    <property type="match status" value="1"/>
</dbReference>
<dbReference type="RefSeq" id="WP_187534553.1">
    <property type="nucleotide sequence ID" value="NZ_CBCSHU010000006.1"/>
</dbReference>
<feature type="transmembrane region" description="Helical" evidence="11">
    <location>
        <begin position="12"/>
        <end position="31"/>
    </location>
</feature>
<accession>A0A7G9S0H8</accession>
<feature type="transmembrane region" description="Helical" evidence="11">
    <location>
        <begin position="336"/>
        <end position="362"/>
    </location>
</feature>
<proteinExistence type="predicted"/>
<keyword evidence="8 11" id="KW-1133">Transmembrane helix</keyword>
<keyword evidence="14" id="KW-1185">Reference proteome</keyword>
<dbReference type="InterPro" id="IPR001996">
    <property type="entry name" value="PTS_IIB_1"/>
</dbReference>
<evidence type="ECO:0000256" key="6">
    <source>
        <dbReference type="ARBA" id="ARBA00022683"/>
    </source>
</evidence>
<dbReference type="PROSITE" id="PS51098">
    <property type="entry name" value="PTS_EIIB_TYPE_1"/>
    <property type="match status" value="1"/>
</dbReference>
<keyword evidence="9 11" id="KW-0472">Membrane</keyword>
<dbReference type="PANTHER" id="PTHR30009">
    <property type="entry name" value="CYTOCHROME C-TYPE SYNTHESIS PROTEIN AND PTS TRANSMEMBRANE COMPONENT"/>
    <property type="match status" value="1"/>
</dbReference>
<feature type="transmembrane region" description="Helical" evidence="11">
    <location>
        <begin position="307"/>
        <end position="330"/>
    </location>
</feature>
<evidence type="ECO:0000259" key="12">
    <source>
        <dbReference type="PROSITE" id="PS51098"/>
    </source>
</evidence>
<protein>
    <submittedName>
        <fullName evidence="13">PTS glucose transporter subunit IIBC</fullName>
    </submittedName>
</protein>
<evidence type="ECO:0000256" key="9">
    <source>
        <dbReference type="ARBA" id="ARBA00023136"/>
    </source>
</evidence>
<evidence type="ECO:0000313" key="14">
    <source>
        <dbReference type="Proteomes" id="UP000515928"/>
    </source>
</evidence>